<dbReference type="InterPro" id="IPR012337">
    <property type="entry name" value="RNaseH-like_sf"/>
</dbReference>
<dbReference type="GO" id="GO:0003677">
    <property type="term" value="F:DNA binding"/>
    <property type="evidence" value="ECO:0007669"/>
    <property type="project" value="InterPro"/>
</dbReference>
<evidence type="ECO:0000313" key="2">
    <source>
        <dbReference type="EMBL" id="KXA98185.1"/>
    </source>
</evidence>
<dbReference type="PANTHER" id="PTHR34614:SF2">
    <property type="entry name" value="TRANSPOSASE IS4-LIKE DOMAIN-CONTAINING PROTEIN"/>
    <property type="match status" value="1"/>
</dbReference>
<dbReference type="SUPFAM" id="SSF53098">
    <property type="entry name" value="Ribonuclease H-like"/>
    <property type="match status" value="1"/>
</dbReference>
<comment type="caution">
    <text evidence="2">The sequence shown here is derived from an EMBL/GenBank/DDBJ whole genome shotgun (WGS) entry which is preliminary data.</text>
</comment>
<dbReference type="PANTHER" id="PTHR34614">
    <property type="match status" value="1"/>
</dbReference>
<dbReference type="InterPro" id="IPR047654">
    <property type="entry name" value="IS1634_transpos"/>
</dbReference>
<sequence length="536" mass="62833">MHLKKVTNKYKGETREYAQIVHSVQRDDGQITQETIRSLGRMESEEDWEWARSVLEAMKKGEKLIRLKQLEIEEQLELGGIWVSDELWRRHGIQRALMDSFSGRNHDFNLERIAFLLAVNRFYEPSSDLSALEWINERAYSQTGAEKDWIYETLKVLVDEKEEVEKKILRNLKGKLDIPLDLVFYDLTSTYFEGDGPDLADFGYSRDKRSDRVQVVLGVVMAGGIPITHRVWPGNTTDKTTLEEAVRDLKDRFDIRNVVFVADRGLISSDNLEELEDEGYDYILSTNRRKENLVETLLIKDVPGDDETRTEEVHSENGRRYILCLNEERRKKDLERLRKGRKKCVEELWKLRDRFEESQGGPGRPMTEKGVMKRAGKIIKGHKRIFDLDFDETLEWRVKDEEWEYEKAIAGKFLLVTTSDLNPSEAMEAYKELKDVERAFHQLKNLLNLRPVYHSTDEGVRGHVFVCILALLLIRLMEKKAETTFGEIMKELRQIKINVLDVEDEEIYQRNRISEPQQKIFETLDVDEPPKFLTKL</sequence>
<dbReference type="InterPro" id="IPR002559">
    <property type="entry name" value="Transposase_11"/>
</dbReference>
<gene>
    <name evidence="2" type="ORF">AKJ37_00935</name>
</gene>
<feature type="domain" description="Transposase IS4-like" evidence="1">
    <location>
        <begin position="200"/>
        <end position="473"/>
    </location>
</feature>
<evidence type="ECO:0000259" key="1">
    <source>
        <dbReference type="Pfam" id="PF01609"/>
    </source>
</evidence>
<accession>A0A133UVG4</accession>
<dbReference type="EMBL" id="LHXR01000006">
    <property type="protein sequence ID" value="KXA98185.1"/>
    <property type="molecule type" value="Genomic_DNA"/>
</dbReference>
<keyword evidence="3" id="KW-1185">Reference proteome</keyword>
<dbReference type="Pfam" id="PF01609">
    <property type="entry name" value="DDE_Tnp_1"/>
    <property type="match status" value="1"/>
</dbReference>
<dbReference type="GO" id="GO:0006313">
    <property type="term" value="P:DNA transposition"/>
    <property type="evidence" value="ECO:0007669"/>
    <property type="project" value="InterPro"/>
</dbReference>
<name>A0A133UVG4_9EURY</name>
<evidence type="ECO:0000313" key="3">
    <source>
        <dbReference type="Proteomes" id="UP000070463"/>
    </source>
</evidence>
<dbReference type="PATRIC" id="fig|1698267.3.peg.1407"/>
<dbReference type="Proteomes" id="UP000070463">
    <property type="component" value="Unassembled WGS sequence"/>
</dbReference>
<dbReference type="GO" id="GO:0004803">
    <property type="term" value="F:transposase activity"/>
    <property type="evidence" value="ECO:0007669"/>
    <property type="project" value="InterPro"/>
</dbReference>
<protein>
    <recommendedName>
        <fullName evidence="1">Transposase IS4-like domain-containing protein</fullName>
    </recommendedName>
</protein>
<dbReference type="NCBIfam" id="NF033559">
    <property type="entry name" value="transpos_IS1634"/>
    <property type="match status" value="1"/>
</dbReference>
<dbReference type="AlphaFoldDB" id="A0A133UVG4"/>
<organism evidence="2 3">
    <name type="scientific">candidate division MSBL1 archaeon SCGC-AAA259I09</name>
    <dbReference type="NCBI Taxonomy" id="1698267"/>
    <lineage>
        <taxon>Archaea</taxon>
        <taxon>Methanobacteriati</taxon>
        <taxon>Methanobacteriota</taxon>
        <taxon>candidate division MSBL1</taxon>
    </lineage>
</organism>
<reference evidence="2 3" key="1">
    <citation type="journal article" date="2016" name="Sci. Rep.">
        <title>Metabolic traits of an uncultured archaeal lineage -MSBL1- from brine pools of the Red Sea.</title>
        <authorList>
            <person name="Mwirichia R."/>
            <person name="Alam I."/>
            <person name="Rashid M."/>
            <person name="Vinu M."/>
            <person name="Ba-Alawi W."/>
            <person name="Anthony Kamau A."/>
            <person name="Kamanda Ngugi D."/>
            <person name="Goker M."/>
            <person name="Klenk H.P."/>
            <person name="Bajic V."/>
            <person name="Stingl U."/>
        </authorList>
    </citation>
    <scope>NUCLEOTIDE SEQUENCE [LARGE SCALE GENOMIC DNA]</scope>
    <source>
        <strain evidence="2">SCGC-AAA259I09</strain>
    </source>
</reference>
<proteinExistence type="predicted"/>